<evidence type="ECO:0000256" key="9">
    <source>
        <dbReference type="ARBA" id="ARBA00023136"/>
    </source>
</evidence>
<dbReference type="NCBIfam" id="TIGR01114">
    <property type="entry name" value="mtrH"/>
    <property type="match status" value="1"/>
</dbReference>
<dbReference type="InterPro" id="IPR023467">
    <property type="entry name" value="MeTrfase_MtrH/MtxH"/>
</dbReference>
<accession>A0AA36GYX1</accession>
<name>A0AA36GYX1_CYLNA</name>
<keyword evidence="9 10" id="KW-0472">Membrane</keyword>
<dbReference type="InterPro" id="IPR005866">
    <property type="entry name" value="THM_MeTrfase_su_G"/>
</dbReference>
<evidence type="ECO:0000259" key="11">
    <source>
        <dbReference type="Pfam" id="PF09472"/>
    </source>
</evidence>
<dbReference type="AlphaFoldDB" id="A0AA36GYX1"/>
<comment type="caution">
    <text evidence="12">The sequence shown here is derived from an EMBL/GenBank/DDBJ whole genome shotgun (WGS) entry which is preliminary data.</text>
</comment>
<keyword evidence="1" id="KW-1003">Cell membrane</keyword>
<evidence type="ECO:0000256" key="4">
    <source>
        <dbReference type="ARBA" id="ARBA00022679"/>
    </source>
</evidence>
<dbReference type="GO" id="GO:0032259">
    <property type="term" value="P:methylation"/>
    <property type="evidence" value="ECO:0007669"/>
    <property type="project" value="UniProtKB-KW"/>
</dbReference>
<dbReference type="HAMAP" id="MF_01500">
    <property type="entry name" value="MtrG"/>
    <property type="match status" value="1"/>
</dbReference>
<evidence type="ECO:0000256" key="10">
    <source>
        <dbReference type="SAM" id="Phobius"/>
    </source>
</evidence>
<dbReference type="InterPro" id="IPR028342">
    <property type="entry name" value="MtrH"/>
</dbReference>
<evidence type="ECO:0000313" key="13">
    <source>
        <dbReference type="Proteomes" id="UP001176961"/>
    </source>
</evidence>
<evidence type="ECO:0000256" key="8">
    <source>
        <dbReference type="ARBA" id="ARBA00022994"/>
    </source>
</evidence>
<feature type="domain" description="Tetrahydromethanopterin S-methyltransferase F subunit" evidence="11">
    <location>
        <begin position="1"/>
        <end position="53"/>
    </location>
</feature>
<evidence type="ECO:0000256" key="2">
    <source>
        <dbReference type="ARBA" id="ARBA00022563"/>
    </source>
</evidence>
<keyword evidence="3" id="KW-0489">Methyltransferase</keyword>
<evidence type="ECO:0000256" key="1">
    <source>
        <dbReference type="ARBA" id="ARBA00022475"/>
    </source>
</evidence>
<feature type="transmembrane region" description="Helical" evidence="10">
    <location>
        <begin position="32"/>
        <end position="56"/>
    </location>
</feature>
<dbReference type="Proteomes" id="UP001176961">
    <property type="component" value="Unassembled WGS sequence"/>
</dbReference>
<dbReference type="NCBIfam" id="TIGR01149">
    <property type="entry name" value="mtrG"/>
    <property type="match status" value="1"/>
</dbReference>
<dbReference type="NCBIfam" id="TIGR02507">
    <property type="entry name" value="MtrF"/>
    <property type="match status" value="1"/>
</dbReference>
<evidence type="ECO:0000256" key="5">
    <source>
        <dbReference type="ARBA" id="ARBA00022692"/>
    </source>
</evidence>
<proteinExistence type="inferred from homology"/>
<dbReference type="Pfam" id="PF04208">
    <property type="entry name" value="MtrA"/>
    <property type="match status" value="1"/>
</dbReference>
<dbReference type="GO" id="GO:0006730">
    <property type="term" value="P:one-carbon metabolic process"/>
    <property type="evidence" value="ECO:0007669"/>
    <property type="project" value="UniProtKB-KW"/>
</dbReference>
<keyword evidence="5 10" id="KW-0812">Transmembrane</keyword>
<dbReference type="Pfam" id="PF02007">
    <property type="entry name" value="MtrH"/>
    <property type="match status" value="1"/>
</dbReference>
<evidence type="ECO:0000256" key="7">
    <source>
        <dbReference type="ARBA" id="ARBA00022989"/>
    </source>
</evidence>
<dbReference type="EMBL" id="CATQJL010000251">
    <property type="protein sequence ID" value="CAJ0600705.1"/>
    <property type="molecule type" value="Genomic_DNA"/>
</dbReference>
<dbReference type="Pfam" id="PF09472">
    <property type="entry name" value="MtrF"/>
    <property type="match status" value="1"/>
</dbReference>
<dbReference type="Pfam" id="PF04210">
    <property type="entry name" value="MtrG"/>
    <property type="match status" value="1"/>
</dbReference>
<keyword evidence="2" id="KW-0554">One-carbon metabolism</keyword>
<keyword evidence="7 10" id="KW-1133">Transmembrane helix</keyword>
<reference evidence="12" key="1">
    <citation type="submission" date="2023-07" db="EMBL/GenBank/DDBJ databases">
        <authorList>
            <consortium name="CYATHOMIX"/>
        </authorList>
    </citation>
    <scope>NUCLEOTIDE SEQUENCE</scope>
    <source>
        <strain evidence="12">N/A</strain>
    </source>
</reference>
<gene>
    <name evidence="12" type="ORF">CYNAS_LOCUS12688</name>
</gene>
<dbReference type="GO" id="GO:0015948">
    <property type="term" value="P:methanogenesis"/>
    <property type="evidence" value="ECO:0007669"/>
    <property type="project" value="UniProtKB-KW"/>
</dbReference>
<keyword evidence="4" id="KW-0808">Transferase</keyword>
<evidence type="ECO:0000313" key="12">
    <source>
        <dbReference type="EMBL" id="CAJ0600705.1"/>
    </source>
</evidence>
<sequence>MTAINKMMDDIKYKAQILARTNKVMSAISDNALVGISVGILVGLAFVLVPLIIIFIQSGVIGAALAGSCKTENLGIEKIVANIISNPNIRFVLLCGTEVKGHLSGQSIEAMHSNGVEGGKIVGSKGAIPFLENLTAEHIKRFQEQVEIVNIMESEDLGVIGAKINELKSRDPGAFGADPIVVQISEGEEGGNDAGTVATSNPQILEIEKRLDAIEKKIEFTDAEVAMRVGRKIGRDIGILYGLVVGNYHFPGATMFKFEKEQQVFDFNGTKIGGQPGEYPRVMSPSIFYNKHEIVLNDKTGEIDKAKAEALWNRCQELTDITGNHFFLQILAEHGEAFESYFNWFDSVDNKTAFLMDSSAPEALVHATKYVTEVGLADRAIYNSINGSILPENIQALKESDVNAAIVLAFNPGDPTVAGREKALVEGGVAGQAKGMLQIAEECGITRPILDSAATPLGLGAFGSMREILAYGYKNKPLLLEQMSHHHFGGIEGIRQAAWSSPDIGCNIMAMTLGADLIMYGPIENMEGAATASAFCDIVLAEALKDFGGTPGVTDGPD</sequence>
<evidence type="ECO:0000256" key="6">
    <source>
        <dbReference type="ARBA" id="ARBA00022967"/>
    </source>
</evidence>
<keyword evidence="13" id="KW-1185">Reference proteome</keyword>
<keyword evidence="6" id="KW-1278">Translocase</keyword>
<protein>
    <recommendedName>
        <fullName evidence="11">Tetrahydromethanopterin S-methyltransferase F subunit domain-containing protein</fullName>
    </recommendedName>
</protein>
<dbReference type="GO" id="GO:0016020">
    <property type="term" value="C:membrane"/>
    <property type="evidence" value="ECO:0007669"/>
    <property type="project" value="InterPro"/>
</dbReference>
<dbReference type="InterPro" id="IPR030688">
    <property type="entry name" value="MeTrfase_MtrA/MtxA"/>
</dbReference>
<keyword evidence="8" id="KW-0484">Methanogenesis</keyword>
<organism evidence="12 13">
    <name type="scientific">Cylicocyclus nassatus</name>
    <name type="common">Nematode worm</name>
    <dbReference type="NCBI Taxonomy" id="53992"/>
    <lineage>
        <taxon>Eukaryota</taxon>
        <taxon>Metazoa</taxon>
        <taxon>Ecdysozoa</taxon>
        <taxon>Nematoda</taxon>
        <taxon>Chromadorea</taxon>
        <taxon>Rhabditida</taxon>
        <taxon>Rhabditina</taxon>
        <taxon>Rhabditomorpha</taxon>
        <taxon>Strongyloidea</taxon>
        <taxon>Strongylidae</taxon>
        <taxon>Cylicocyclus</taxon>
    </lineage>
</organism>
<dbReference type="GO" id="GO:0030269">
    <property type="term" value="F:tetrahydromethanopterin S-methyltransferase activity"/>
    <property type="evidence" value="ECO:0007669"/>
    <property type="project" value="InterPro"/>
</dbReference>
<evidence type="ECO:0000256" key="3">
    <source>
        <dbReference type="ARBA" id="ARBA00022603"/>
    </source>
</evidence>
<dbReference type="InterPro" id="IPR013347">
    <property type="entry name" value="MeTrfase_F_su"/>
</dbReference>